<evidence type="ECO:0000256" key="1">
    <source>
        <dbReference type="SAM" id="SignalP"/>
    </source>
</evidence>
<keyword evidence="1" id="KW-0732">Signal</keyword>
<sequence>MKVSAIFLAAATVPAVTAVSCTKGLNYCGRALRYNGLYPPAWNAIPIFCLIFQSWSNGPLIDALEAAGVSPTNGAVAFSLFRCLGDAKIEFYRRCGDLNCGNGGAGKSDFCT</sequence>
<feature type="signal peptide" evidence="1">
    <location>
        <begin position="1"/>
        <end position="18"/>
    </location>
</feature>
<keyword evidence="3" id="KW-1185">Reference proteome</keyword>
<gene>
    <name evidence="2" type="ORF">NOR_06691</name>
</gene>
<reference evidence="2 3" key="1">
    <citation type="journal article" date="2016" name="Genome Biol. Evol.">
        <title>Divergent and convergent evolution of fungal pathogenicity.</title>
        <authorList>
            <person name="Shang Y."/>
            <person name="Xiao G."/>
            <person name="Zheng P."/>
            <person name="Cen K."/>
            <person name="Zhan S."/>
            <person name="Wang C."/>
        </authorList>
    </citation>
    <scope>NUCLEOTIDE SEQUENCE [LARGE SCALE GENOMIC DNA]</scope>
    <source>
        <strain evidence="2 3">RCEF 4871</strain>
    </source>
</reference>
<dbReference type="AlphaFoldDB" id="A0A166ZW55"/>
<proteinExistence type="predicted"/>
<dbReference type="Proteomes" id="UP000243498">
    <property type="component" value="Unassembled WGS sequence"/>
</dbReference>
<protein>
    <submittedName>
        <fullName evidence="2">Uncharacterized protein</fullName>
    </submittedName>
</protein>
<comment type="caution">
    <text evidence="2">The sequence shown here is derived from an EMBL/GenBank/DDBJ whole genome shotgun (WGS) entry which is preliminary data.</text>
</comment>
<feature type="chain" id="PRO_5007883414" evidence="1">
    <location>
        <begin position="19"/>
        <end position="112"/>
    </location>
</feature>
<name>A0A166ZW55_METRR</name>
<evidence type="ECO:0000313" key="2">
    <source>
        <dbReference type="EMBL" id="OAA38301.1"/>
    </source>
</evidence>
<organism evidence="2 3">
    <name type="scientific">Metarhizium rileyi (strain RCEF 4871)</name>
    <name type="common">Nomuraea rileyi</name>
    <dbReference type="NCBI Taxonomy" id="1649241"/>
    <lineage>
        <taxon>Eukaryota</taxon>
        <taxon>Fungi</taxon>
        <taxon>Dikarya</taxon>
        <taxon>Ascomycota</taxon>
        <taxon>Pezizomycotina</taxon>
        <taxon>Sordariomycetes</taxon>
        <taxon>Hypocreomycetidae</taxon>
        <taxon>Hypocreales</taxon>
        <taxon>Clavicipitaceae</taxon>
        <taxon>Metarhizium</taxon>
    </lineage>
</organism>
<evidence type="ECO:0000313" key="3">
    <source>
        <dbReference type="Proteomes" id="UP000243498"/>
    </source>
</evidence>
<dbReference type="PROSITE" id="PS51257">
    <property type="entry name" value="PROKAR_LIPOPROTEIN"/>
    <property type="match status" value="1"/>
</dbReference>
<dbReference type="EMBL" id="AZHC01000026">
    <property type="protein sequence ID" value="OAA38301.1"/>
    <property type="molecule type" value="Genomic_DNA"/>
</dbReference>
<accession>A0A166ZW55</accession>